<protein>
    <submittedName>
        <fullName evidence="8">2Fe-2S ferredoxin</fullName>
    </submittedName>
</protein>
<keyword evidence="4" id="KW-0408">Iron</keyword>
<name>A0A841HMX0_9GAMM</name>
<dbReference type="PANTHER" id="PTHR23426:SF65">
    <property type="entry name" value="FERREDOXIN-2, MITOCHONDRIAL"/>
    <property type="match status" value="1"/>
</dbReference>
<dbReference type="SUPFAM" id="SSF54292">
    <property type="entry name" value="2Fe-2S ferredoxin-like"/>
    <property type="match status" value="1"/>
</dbReference>
<dbReference type="GO" id="GO:0051537">
    <property type="term" value="F:2 iron, 2 sulfur cluster binding"/>
    <property type="evidence" value="ECO:0007669"/>
    <property type="project" value="UniProtKB-KW"/>
</dbReference>
<keyword evidence="3" id="KW-0479">Metal-binding</keyword>
<dbReference type="Gene3D" id="3.10.20.30">
    <property type="match status" value="1"/>
</dbReference>
<dbReference type="InterPro" id="IPR036010">
    <property type="entry name" value="2Fe-2S_ferredoxin-like_sf"/>
</dbReference>
<evidence type="ECO:0000313" key="8">
    <source>
        <dbReference type="EMBL" id="MBB6093620.1"/>
    </source>
</evidence>
<dbReference type="EMBL" id="JACHHZ010000003">
    <property type="protein sequence ID" value="MBB6093620.1"/>
    <property type="molecule type" value="Genomic_DNA"/>
</dbReference>
<evidence type="ECO:0000256" key="2">
    <source>
        <dbReference type="ARBA" id="ARBA00022714"/>
    </source>
</evidence>
<comment type="caution">
    <text evidence="8">The sequence shown here is derived from an EMBL/GenBank/DDBJ whole genome shotgun (WGS) entry which is preliminary data.</text>
</comment>
<dbReference type="GO" id="GO:0009055">
    <property type="term" value="F:electron transfer activity"/>
    <property type="evidence" value="ECO:0007669"/>
    <property type="project" value="TreeGrafter"/>
</dbReference>
<gene>
    <name evidence="8" type="ORF">HNQ60_002501</name>
</gene>
<comment type="similarity">
    <text evidence="1">Belongs to the adrenodoxin/putidaredoxin family.</text>
</comment>
<dbReference type="RefSeq" id="WP_184332198.1">
    <property type="nucleotide sequence ID" value="NZ_JACHHZ010000003.1"/>
</dbReference>
<evidence type="ECO:0000256" key="4">
    <source>
        <dbReference type="ARBA" id="ARBA00023004"/>
    </source>
</evidence>
<accession>A0A841HMX0</accession>
<organism evidence="8 9">
    <name type="scientific">Povalibacter uvarum</name>
    <dbReference type="NCBI Taxonomy" id="732238"/>
    <lineage>
        <taxon>Bacteria</taxon>
        <taxon>Pseudomonadati</taxon>
        <taxon>Pseudomonadota</taxon>
        <taxon>Gammaproteobacteria</taxon>
        <taxon>Steroidobacterales</taxon>
        <taxon>Steroidobacteraceae</taxon>
        <taxon>Povalibacter</taxon>
    </lineage>
</organism>
<dbReference type="GO" id="GO:0140647">
    <property type="term" value="P:P450-containing electron transport chain"/>
    <property type="evidence" value="ECO:0007669"/>
    <property type="project" value="InterPro"/>
</dbReference>
<dbReference type="GO" id="GO:0046872">
    <property type="term" value="F:metal ion binding"/>
    <property type="evidence" value="ECO:0007669"/>
    <property type="project" value="UniProtKB-KW"/>
</dbReference>
<evidence type="ECO:0000259" key="7">
    <source>
        <dbReference type="PROSITE" id="PS51085"/>
    </source>
</evidence>
<dbReference type="PANTHER" id="PTHR23426">
    <property type="entry name" value="FERREDOXIN/ADRENODOXIN"/>
    <property type="match status" value="1"/>
</dbReference>
<comment type="cofactor">
    <cofactor evidence="6">
        <name>[2Fe-2S] cluster</name>
        <dbReference type="ChEBI" id="CHEBI:190135"/>
    </cofactor>
</comment>
<keyword evidence="2" id="KW-0001">2Fe-2S</keyword>
<dbReference type="InterPro" id="IPR012675">
    <property type="entry name" value="Beta-grasp_dom_sf"/>
</dbReference>
<evidence type="ECO:0000256" key="3">
    <source>
        <dbReference type="ARBA" id="ARBA00022723"/>
    </source>
</evidence>
<sequence length="105" mass="11507">MPSIHVTDIYGEEHTVEAPAGSKLMEVLREYEFGVAASCGGFCSCATCHVYVDPAWIGKLAEMQYDERELVSILSTYKQGASRLSCQVPFTEDLDGIKVTVAPEE</sequence>
<evidence type="ECO:0000256" key="6">
    <source>
        <dbReference type="ARBA" id="ARBA00034078"/>
    </source>
</evidence>
<dbReference type="AlphaFoldDB" id="A0A841HMX0"/>
<dbReference type="PROSITE" id="PS51085">
    <property type="entry name" value="2FE2S_FER_2"/>
    <property type="match status" value="1"/>
</dbReference>
<feature type="domain" description="2Fe-2S ferredoxin-type" evidence="7">
    <location>
        <begin position="2"/>
        <end position="105"/>
    </location>
</feature>
<keyword evidence="5" id="KW-0411">Iron-sulfur</keyword>
<keyword evidence="9" id="KW-1185">Reference proteome</keyword>
<dbReference type="Pfam" id="PF00111">
    <property type="entry name" value="Fer2"/>
    <property type="match status" value="1"/>
</dbReference>
<dbReference type="CDD" id="cd00207">
    <property type="entry name" value="fer2"/>
    <property type="match status" value="1"/>
</dbReference>
<reference evidence="8 9" key="1">
    <citation type="submission" date="2020-08" db="EMBL/GenBank/DDBJ databases">
        <title>Genomic Encyclopedia of Type Strains, Phase IV (KMG-IV): sequencing the most valuable type-strain genomes for metagenomic binning, comparative biology and taxonomic classification.</title>
        <authorList>
            <person name="Goeker M."/>
        </authorList>
    </citation>
    <scope>NUCLEOTIDE SEQUENCE [LARGE SCALE GENOMIC DNA]</scope>
    <source>
        <strain evidence="8 9">DSM 26723</strain>
    </source>
</reference>
<dbReference type="InterPro" id="IPR001055">
    <property type="entry name" value="Adrenodoxin-like"/>
</dbReference>
<evidence type="ECO:0000256" key="1">
    <source>
        <dbReference type="ARBA" id="ARBA00010914"/>
    </source>
</evidence>
<dbReference type="Proteomes" id="UP000588068">
    <property type="component" value="Unassembled WGS sequence"/>
</dbReference>
<dbReference type="InterPro" id="IPR001041">
    <property type="entry name" value="2Fe-2S_ferredoxin-type"/>
</dbReference>
<evidence type="ECO:0000313" key="9">
    <source>
        <dbReference type="Proteomes" id="UP000588068"/>
    </source>
</evidence>
<evidence type="ECO:0000256" key="5">
    <source>
        <dbReference type="ARBA" id="ARBA00023014"/>
    </source>
</evidence>
<proteinExistence type="inferred from homology"/>